<comment type="caution">
    <text evidence="1">The sequence shown here is derived from an EMBL/GenBank/DDBJ whole genome shotgun (WGS) entry which is preliminary data.</text>
</comment>
<dbReference type="Proteomes" id="UP000521227">
    <property type="component" value="Unassembled WGS sequence"/>
</dbReference>
<dbReference type="EMBL" id="JACHIJ010000003">
    <property type="protein sequence ID" value="MBB5052722.1"/>
    <property type="molecule type" value="Genomic_DNA"/>
</dbReference>
<evidence type="ECO:0000313" key="2">
    <source>
        <dbReference type="Proteomes" id="UP000521227"/>
    </source>
</evidence>
<name>A0A840N1A0_9BRAD</name>
<protein>
    <submittedName>
        <fullName evidence="1">Uncharacterized protein</fullName>
    </submittedName>
</protein>
<organism evidence="1 2">
    <name type="scientific">Afipia massiliensis</name>
    <dbReference type="NCBI Taxonomy" id="211460"/>
    <lineage>
        <taxon>Bacteria</taxon>
        <taxon>Pseudomonadati</taxon>
        <taxon>Pseudomonadota</taxon>
        <taxon>Alphaproteobacteria</taxon>
        <taxon>Hyphomicrobiales</taxon>
        <taxon>Nitrobacteraceae</taxon>
        <taxon>Afipia</taxon>
    </lineage>
</organism>
<reference evidence="1 2" key="1">
    <citation type="submission" date="2020-08" db="EMBL/GenBank/DDBJ databases">
        <title>Genomic Encyclopedia of Type Strains, Phase IV (KMG-IV): sequencing the most valuable type-strain genomes for metagenomic binning, comparative biology and taxonomic classification.</title>
        <authorList>
            <person name="Goeker M."/>
        </authorList>
    </citation>
    <scope>NUCLEOTIDE SEQUENCE [LARGE SCALE GENOMIC DNA]</scope>
    <source>
        <strain evidence="1 2">DSM 17498</strain>
    </source>
</reference>
<proteinExistence type="predicted"/>
<evidence type="ECO:0000313" key="1">
    <source>
        <dbReference type="EMBL" id="MBB5052722.1"/>
    </source>
</evidence>
<accession>A0A840N1A0</accession>
<sequence length="33" mass="3845">MIEQVKNIRKGFKSIIRNIPTAQVPRVYLQVTC</sequence>
<dbReference type="AlphaFoldDB" id="A0A840N1A0"/>
<gene>
    <name evidence="1" type="ORF">HNQ36_002696</name>
</gene>